<dbReference type="Ensembl" id="ENSRFET00010001594.1">
    <property type="protein sequence ID" value="ENSRFEP00010001444.1"/>
    <property type="gene ID" value="ENSRFEG00010001077.1"/>
</dbReference>
<name>A0A671DTB8_RHIFE</name>
<reference evidence="1" key="5">
    <citation type="submission" date="2025-09" db="UniProtKB">
        <authorList>
            <consortium name="Ensembl"/>
        </authorList>
    </citation>
    <scope>IDENTIFICATION</scope>
</reference>
<protein>
    <submittedName>
        <fullName evidence="1">Uncharacterized protein</fullName>
    </submittedName>
</protein>
<reference evidence="1 2" key="2">
    <citation type="journal article" date="2018" name="Annu Rev Anim Biosci">
        <title>Bat Biology, Genomes, and the Bat1K Project: To Generate Chromosome-Level Genomes for All Living Bat Species.</title>
        <authorList>
            <person name="Teeling E.C."/>
            <person name="Vernes S.C."/>
            <person name="Davalos L.M."/>
            <person name="Ray D.A."/>
            <person name="Gilbert M.T.P."/>
            <person name="Myers E."/>
        </authorList>
    </citation>
    <scope>NUCLEOTIDE SEQUENCE</scope>
</reference>
<reference evidence="1 2" key="1">
    <citation type="journal article" date="2015" name="Annu Rev Anim Biosci">
        <title>The Genome 10K Project: a way forward.</title>
        <authorList>
            <person name="Koepfli K.P."/>
            <person name="Paten B."/>
            <person name="O'Brien S.J."/>
            <person name="Koepfli K.P."/>
            <person name="Paten B."/>
            <person name="Antunes A."/>
            <person name="Belov K."/>
            <person name="Bustamante C."/>
            <person name="Castoe T.A."/>
            <person name="Clawson H."/>
            <person name="Crawford A.J."/>
            <person name="Diekhans M."/>
            <person name="Distel D."/>
            <person name="Durbin R."/>
            <person name="Earl D."/>
            <person name="Fujita M.K."/>
            <person name="Gamble T."/>
            <person name="Georges A."/>
            <person name="Gemmell N."/>
            <person name="Gilbert M.T."/>
            <person name="Graves J.M."/>
            <person name="Green R.E."/>
            <person name="Hickey G."/>
            <person name="Jarvis E.D."/>
            <person name="Johnson W."/>
            <person name="Komissarov A."/>
            <person name="Korf I."/>
            <person name="Kuhn R."/>
            <person name="Larkin D.M."/>
            <person name="Lewin H."/>
            <person name="Lopez J.V."/>
            <person name="Ma J."/>
            <person name="Marques-Bonet T."/>
            <person name="Miller W."/>
            <person name="Murphy R."/>
            <person name="Pevzner P."/>
            <person name="Shapiro B."/>
            <person name="Steiner C."/>
            <person name="Tamazian G."/>
            <person name="Venkatesh B."/>
            <person name="Wang J."/>
            <person name="Wayne R."/>
            <person name="Wiley E."/>
            <person name="Yang H."/>
            <person name="Zhang G."/>
            <person name="Haussler D."/>
            <person name="Ryder O."/>
            <person name="O'Brien S.J."/>
        </authorList>
    </citation>
    <scope>NUCLEOTIDE SEQUENCE</scope>
</reference>
<dbReference type="InParanoid" id="A0A671DTB8"/>
<reference evidence="1" key="4">
    <citation type="submission" date="2025-08" db="UniProtKB">
        <authorList>
            <consortium name="Ensembl"/>
        </authorList>
    </citation>
    <scope>IDENTIFICATION</scope>
</reference>
<accession>A0A671DTB8</accession>
<evidence type="ECO:0000313" key="2">
    <source>
        <dbReference type="Proteomes" id="UP000472240"/>
    </source>
</evidence>
<keyword evidence="2" id="KW-1185">Reference proteome</keyword>
<proteinExistence type="predicted"/>
<sequence length="108" mass="11600">MTRSFPALVGSLCHELSGEPGGLRGQCSKGGQGLGQAAGALARETHCTQLVTWTPKCLIPACKRQTGPWWRSTGRTLPWVPSNRLPLTSSSCTQQAKLSPSPLLRWCV</sequence>
<dbReference type="Proteomes" id="UP000472240">
    <property type="component" value="Chromosome 5"/>
</dbReference>
<dbReference type="AlphaFoldDB" id="A0A671DTB8"/>
<reference evidence="2" key="3">
    <citation type="submission" date="2018-12" db="EMBL/GenBank/DDBJ databases">
        <title>G10K-VGP greater horseshoe bat female genome, primary haplotype.</title>
        <authorList>
            <person name="Teeling E."/>
            <person name="Myers G."/>
            <person name="Vernes S."/>
            <person name="Pippel M."/>
            <person name="Winkler S."/>
            <person name="Fedrigo O."/>
            <person name="Rhie A."/>
            <person name="Koren S."/>
            <person name="Phillippy A."/>
            <person name="Lewin H."/>
            <person name="Damas J."/>
            <person name="Howe K."/>
            <person name="Mountcastle J."/>
            <person name="Jarvis E.D."/>
        </authorList>
    </citation>
    <scope>NUCLEOTIDE SEQUENCE [LARGE SCALE GENOMIC DNA]</scope>
</reference>
<evidence type="ECO:0000313" key="1">
    <source>
        <dbReference type="Ensembl" id="ENSRFEP00010001444.1"/>
    </source>
</evidence>
<organism evidence="1 2">
    <name type="scientific">Rhinolophus ferrumequinum</name>
    <name type="common">Greater horseshoe bat</name>
    <dbReference type="NCBI Taxonomy" id="59479"/>
    <lineage>
        <taxon>Eukaryota</taxon>
        <taxon>Metazoa</taxon>
        <taxon>Chordata</taxon>
        <taxon>Craniata</taxon>
        <taxon>Vertebrata</taxon>
        <taxon>Euteleostomi</taxon>
        <taxon>Mammalia</taxon>
        <taxon>Eutheria</taxon>
        <taxon>Laurasiatheria</taxon>
        <taxon>Chiroptera</taxon>
        <taxon>Yinpterochiroptera</taxon>
        <taxon>Rhinolophoidea</taxon>
        <taxon>Rhinolophidae</taxon>
        <taxon>Rhinolophinae</taxon>
        <taxon>Rhinolophus</taxon>
    </lineage>
</organism>